<feature type="compositionally biased region" description="Polar residues" evidence="3">
    <location>
        <begin position="738"/>
        <end position="757"/>
    </location>
</feature>
<feature type="compositionally biased region" description="Low complexity" evidence="3">
    <location>
        <begin position="480"/>
        <end position="494"/>
    </location>
</feature>
<feature type="compositionally biased region" description="Polar residues" evidence="3">
    <location>
        <begin position="530"/>
        <end position="540"/>
    </location>
</feature>
<comment type="similarity">
    <text evidence="1">Belongs to the TCP10 family.</text>
</comment>
<keyword evidence="2" id="KW-0175">Coiled coil</keyword>
<feature type="coiled-coil region" evidence="2">
    <location>
        <begin position="604"/>
        <end position="681"/>
    </location>
</feature>
<dbReference type="Gene3D" id="2.60.450.20">
    <property type="match status" value="1"/>
</dbReference>
<feature type="region of interest" description="Disordered" evidence="3">
    <location>
        <begin position="243"/>
        <end position="278"/>
    </location>
</feature>
<dbReference type="AlphaFoldDB" id="A0A078B7C6"/>
<dbReference type="InterPro" id="IPR026581">
    <property type="entry name" value="TCP10L/CENPJ"/>
</dbReference>
<evidence type="ECO:0000256" key="3">
    <source>
        <dbReference type="SAM" id="MobiDB-lite"/>
    </source>
</evidence>
<keyword evidence="5" id="KW-1185">Reference proteome</keyword>
<dbReference type="EMBL" id="CCKQ01017342">
    <property type="protein sequence ID" value="CDW89207.1"/>
    <property type="molecule type" value="Genomic_DNA"/>
</dbReference>
<feature type="compositionally biased region" description="Low complexity" evidence="3">
    <location>
        <begin position="265"/>
        <end position="275"/>
    </location>
</feature>
<name>A0A078B7C6_STYLE</name>
<reference evidence="4 5" key="1">
    <citation type="submission" date="2014-06" db="EMBL/GenBank/DDBJ databases">
        <authorList>
            <person name="Swart Estienne"/>
        </authorList>
    </citation>
    <scope>NUCLEOTIDE SEQUENCE [LARGE SCALE GENOMIC DNA]</scope>
    <source>
        <strain evidence="4 5">130c</strain>
    </source>
</reference>
<evidence type="ECO:0000313" key="4">
    <source>
        <dbReference type="EMBL" id="CDW89207.1"/>
    </source>
</evidence>
<gene>
    <name evidence="4" type="primary">Contig908.g992</name>
    <name evidence="4" type="ORF">STYLEM_18338</name>
</gene>
<sequence length="926" mass="106361">MNDQSRKNLKESRNTYTHRSINDLALKENFNYSNLREEDLRSSANQNSSILQRSQDMSAHNLEFLKKLDFHQNQIKKYENFLNDIRKLNGTFYPQKLQEQSQVETQQNANLNQTEIKSHKAFTTPSRTVSAGASRTQNQNERLLTSSSVFIQMSDNNQNKQRQDKQVPMITIPPSNLTIQIPQNNNNSTTNSYTANGLISCMPSSGANTQRYNQSSSRSAYQHFSINLNPCLPFTPTNNNDYTLKSSNSSTHRQFGGGSSVGLFNNRQSSNQSTSRKLDNSDIRIVYTKKEEQLTKSRISDLNQSQNDQVRRRTDEMPLQMSSKPVSGRPSIQNLTRKDSSVHSESTNENQPITINKLTFEQLVEKEMNKQEPVYKNMQSANQNNDEVVIFEAEVSEIKQKDGSSALSLEHLNNLDSIKIITPKPFLKKGEGFIIKKIDNKNDFFKEQSVRKSQSLESYASPQQRSKSSCKMMNKKTKKQQILQQLNQAQQKSQRCGNQTRNTSQPTRTLSQSNRPKSSQKQLNTERKQQTPQQSANSSIMQQSFKIDNSMTLNKSMSSLKSLNSSLIKQNKTTRNRPSGKQANTLYQISEGEELLDNMKQAEIIRIEKEIEKLAKKKTIQEKDVRSKLEVHLKMITQLKSELKKRESEVKESQKKMKEKIEMLEKENNTLKKQQKLQQTQVLKVVKDSNAENKNKINQILQQSQMSQNHSAAIIKKHNFNPPEITQSKTTTNKTTNAVRKSSKNQITSQKSQSQSLGAKLRGAIQKQQKSRQASPTHPYFENKTSFVRDFQRSPVADRADSAASFERNERRIIEEGLVQKLKLDPKYSLQNQEIKFKTWNEEGTVEILYTDETKEFHMSNGIKKRVYNDGLIILTMPNNDIKVCQPNGQQRSFYAEEITLDSQNQIENKENIPLIAREDLDQYES</sequence>
<feature type="compositionally biased region" description="Polar residues" evidence="3">
    <location>
        <begin position="495"/>
        <end position="523"/>
    </location>
</feature>
<accession>A0A078B7C6</accession>
<dbReference type="PANTHER" id="PTHR10331">
    <property type="entry name" value="T COMPLEX PROTEIN 10"/>
    <property type="match status" value="1"/>
</dbReference>
<evidence type="ECO:0000256" key="2">
    <source>
        <dbReference type="SAM" id="Coils"/>
    </source>
</evidence>
<dbReference type="InterPro" id="IPR047002">
    <property type="entry name" value="Tcp10_C_sf"/>
</dbReference>
<feature type="compositionally biased region" description="Polar residues" evidence="3">
    <location>
        <begin position="243"/>
        <end position="253"/>
    </location>
</feature>
<evidence type="ECO:0000313" key="5">
    <source>
        <dbReference type="Proteomes" id="UP000039865"/>
    </source>
</evidence>
<feature type="region of interest" description="Disordered" evidence="3">
    <location>
        <begin position="450"/>
        <end position="540"/>
    </location>
</feature>
<feature type="region of interest" description="Disordered" evidence="3">
    <location>
        <begin position="722"/>
        <end position="780"/>
    </location>
</feature>
<evidence type="ECO:0000256" key="1">
    <source>
        <dbReference type="ARBA" id="ARBA00005627"/>
    </source>
</evidence>
<feature type="compositionally biased region" description="Polar residues" evidence="3">
    <location>
        <begin position="320"/>
        <end position="335"/>
    </location>
</feature>
<feature type="region of interest" description="Disordered" evidence="3">
    <location>
        <begin position="293"/>
        <end position="350"/>
    </location>
</feature>
<dbReference type="PANTHER" id="PTHR10331:SF6">
    <property type="entry name" value="SPINDLE ASSEMBLY ABNORMAL 4"/>
    <property type="match status" value="1"/>
</dbReference>
<feature type="compositionally biased region" description="Polar residues" evidence="3">
    <location>
        <begin position="766"/>
        <end position="776"/>
    </location>
</feature>
<dbReference type="Proteomes" id="UP000039865">
    <property type="component" value="Unassembled WGS sequence"/>
</dbReference>
<organism evidence="4 5">
    <name type="scientific">Stylonychia lemnae</name>
    <name type="common">Ciliate</name>
    <dbReference type="NCBI Taxonomy" id="5949"/>
    <lineage>
        <taxon>Eukaryota</taxon>
        <taxon>Sar</taxon>
        <taxon>Alveolata</taxon>
        <taxon>Ciliophora</taxon>
        <taxon>Intramacronucleata</taxon>
        <taxon>Spirotrichea</taxon>
        <taxon>Stichotrichia</taxon>
        <taxon>Sporadotrichida</taxon>
        <taxon>Oxytrichidae</taxon>
        <taxon>Stylonychinae</taxon>
        <taxon>Stylonychia</taxon>
    </lineage>
</organism>
<protein>
    <submittedName>
        <fullName evidence="4">Uncharacterized protein</fullName>
    </submittedName>
</protein>
<proteinExistence type="inferred from homology"/>
<dbReference type="InParanoid" id="A0A078B7C6"/>
<feature type="compositionally biased region" description="Polar residues" evidence="3">
    <location>
        <begin position="451"/>
        <end position="471"/>
    </location>
</feature>